<proteinExistence type="predicted"/>
<evidence type="ECO:0000313" key="1">
    <source>
        <dbReference type="EMBL" id="MCD7448077.1"/>
    </source>
</evidence>
<organism evidence="1 2">
    <name type="scientific">Datura stramonium</name>
    <name type="common">Jimsonweed</name>
    <name type="synonym">Common thornapple</name>
    <dbReference type="NCBI Taxonomy" id="4076"/>
    <lineage>
        <taxon>Eukaryota</taxon>
        <taxon>Viridiplantae</taxon>
        <taxon>Streptophyta</taxon>
        <taxon>Embryophyta</taxon>
        <taxon>Tracheophyta</taxon>
        <taxon>Spermatophyta</taxon>
        <taxon>Magnoliopsida</taxon>
        <taxon>eudicotyledons</taxon>
        <taxon>Gunneridae</taxon>
        <taxon>Pentapetalae</taxon>
        <taxon>asterids</taxon>
        <taxon>lamiids</taxon>
        <taxon>Solanales</taxon>
        <taxon>Solanaceae</taxon>
        <taxon>Solanoideae</taxon>
        <taxon>Datureae</taxon>
        <taxon>Datura</taxon>
    </lineage>
</organism>
<evidence type="ECO:0000313" key="2">
    <source>
        <dbReference type="Proteomes" id="UP000823775"/>
    </source>
</evidence>
<accession>A0ABS8RMR4</accession>
<gene>
    <name evidence="1" type="ORF">HAX54_038171</name>
</gene>
<reference evidence="1 2" key="1">
    <citation type="journal article" date="2021" name="BMC Genomics">
        <title>Datura genome reveals duplications of psychoactive alkaloid biosynthetic genes and high mutation rate following tissue culture.</title>
        <authorList>
            <person name="Rajewski A."/>
            <person name="Carter-House D."/>
            <person name="Stajich J."/>
            <person name="Litt A."/>
        </authorList>
    </citation>
    <scope>NUCLEOTIDE SEQUENCE [LARGE SCALE GENOMIC DNA]</scope>
    <source>
        <strain evidence="1">AR-01</strain>
    </source>
</reference>
<keyword evidence="2" id="KW-1185">Reference proteome</keyword>
<dbReference type="EMBL" id="JACEIK010000052">
    <property type="protein sequence ID" value="MCD7448077.1"/>
    <property type="molecule type" value="Genomic_DNA"/>
</dbReference>
<protein>
    <submittedName>
        <fullName evidence="1">Uncharacterized protein</fullName>
    </submittedName>
</protein>
<name>A0ABS8RMR4_DATST</name>
<sequence length="149" mass="16726">MGRWRRRLVQYGGGGDGDGDEVRLVVIRWWRGRRRWRLVVIWWRWRLIGWRWWRLINILSGGGDGDGGGGTYTHTVVVETPMEGVETYTHMVEVGMGEGGGGGDYGHMVVGETAREEVEICTHKVVVEKEKEVRLVLGLAAGGGGEEYT</sequence>
<comment type="caution">
    <text evidence="1">The sequence shown here is derived from an EMBL/GenBank/DDBJ whole genome shotgun (WGS) entry which is preliminary data.</text>
</comment>
<dbReference type="Proteomes" id="UP000823775">
    <property type="component" value="Unassembled WGS sequence"/>
</dbReference>